<dbReference type="Gene3D" id="3.40.640.10">
    <property type="entry name" value="Type I PLP-dependent aspartate aminotransferase-like (Major domain)"/>
    <property type="match status" value="1"/>
</dbReference>
<comment type="similarity">
    <text evidence="3">Belongs to the class-I pyridoxal-phosphate-dependent aminotransferase family.</text>
</comment>
<dbReference type="InterPro" id="IPR004839">
    <property type="entry name" value="Aminotransferase_I/II_large"/>
</dbReference>
<keyword evidence="6" id="KW-1185">Reference proteome</keyword>
<proteinExistence type="inferred from homology"/>
<feature type="domain" description="Aminotransferase class I/classII large" evidence="4">
    <location>
        <begin position="15"/>
        <end position="322"/>
    </location>
</feature>
<dbReference type="EMBL" id="BAAAVS010000021">
    <property type="protein sequence ID" value="GAA3034125.1"/>
    <property type="molecule type" value="Genomic_DNA"/>
</dbReference>
<keyword evidence="3" id="KW-0808">Transferase</keyword>
<evidence type="ECO:0000256" key="1">
    <source>
        <dbReference type="ARBA" id="ARBA00001933"/>
    </source>
</evidence>
<comment type="caution">
    <text evidence="5">The sequence shown here is derived from an EMBL/GenBank/DDBJ whole genome shotgun (WGS) entry which is preliminary data.</text>
</comment>
<evidence type="ECO:0000313" key="5">
    <source>
        <dbReference type="EMBL" id="GAA3034125.1"/>
    </source>
</evidence>
<comment type="cofactor">
    <cofactor evidence="1 3">
        <name>pyridoxal 5'-phosphate</name>
        <dbReference type="ChEBI" id="CHEBI:597326"/>
    </cofactor>
</comment>
<dbReference type="InterPro" id="IPR015424">
    <property type="entry name" value="PyrdxlP-dep_Trfase"/>
</dbReference>
<protein>
    <recommendedName>
        <fullName evidence="3">Aminotransferase</fullName>
        <ecNumber evidence="3">2.6.1.-</ecNumber>
    </recommendedName>
</protein>
<evidence type="ECO:0000259" key="4">
    <source>
        <dbReference type="Pfam" id="PF00155"/>
    </source>
</evidence>
<dbReference type="Gene3D" id="3.90.1150.10">
    <property type="entry name" value="Aspartate Aminotransferase, domain 1"/>
    <property type="match status" value="1"/>
</dbReference>
<dbReference type="InterPro" id="IPR004838">
    <property type="entry name" value="NHTrfase_class1_PyrdxlP-BS"/>
</dbReference>
<keyword evidence="2" id="KW-0663">Pyridoxal phosphate</keyword>
<gene>
    <name evidence="5" type="primary">cobC</name>
    <name evidence="5" type="ORF">GCM10010528_13800</name>
</gene>
<dbReference type="Pfam" id="PF00155">
    <property type="entry name" value="Aminotran_1_2"/>
    <property type="match status" value="1"/>
</dbReference>
<organism evidence="5 6">
    <name type="scientific">Gordonia defluvii</name>
    <dbReference type="NCBI Taxonomy" id="283718"/>
    <lineage>
        <taxon>Bacteria</taxon>
        <taxon>Bacillati</taxon>
        <taxon>Actinomycetota</taxon>
        <taxon>Actinomycetes</taxon>
        <taxon>Mycobacteriales</taxon>
        <taxon>Gordoniaceae</taxon>
        <taxon>Gordonia</taxon>
    </lineage>
</organism>
<name>A0ABP6L7S9_9ACTN</name>
<dbReference type="InterPro" id="IPR015422">
    <property type="entry name" value="PyrdxlP-dep_Trfase_small"/>
</dbReference>
<reference evidence="6" key="1">
    <citation type="journal article" date="2019" name="Int. J. Syst. Evol. Microbiol.">
        <title>The Global Catalogue of Microorganisms (GCM) 10K type strain sequencing project: providing services to taxonomists for standard genome sequencing and annotation.</title>
        <authorList>
            <consortium name="The Broad Institute Genomics Platform"/>
            <consortium name="The Broad Institute Genome Sequencing Center for Infectious Disease"/>
            <person name="Wu L."/>
            <person name="Ma J."/>
        </authorList>
    </citation>
    <scope>NUCLEOTIDE SEQUENCE [LARGE SCALE GENOMIC DNA]</scope>
    <source>
        <strain evidence="6">JCM 14234</strain>
    </source>
</reference>
<evidence type="ECO:0000313" key="6">
    <source>
        <dbReference type="Proteomes" id="UP001501035"/>
    </source>
</evidence>
<dbReference type="CDD" id="cd00609">
    <property type="entry name" value="AAT_like"/>
    <property type="match status" value="1"/>
</dbReference>
<dbReference type="EC" id="2.6.1.-" evidence="3"/>
<dbReference type="RefSeq" id="WP_290713115.1">
    <property type="nucleotide sequence ID" value="NZ_BAAAVS010000021.1"/>
</dbReference>
<evidence type="ECO:0000256" key="3">
    <source>
        <dbReference type="RuleBase" id="RU000481"/>
    </source>
</evidence>
<sequence>MDPDRHGDADAQPGMIDFAVNVRPGPPEFVAQALVAAVGNLAAYPSPADDETTRAALAHLHGRTSDEVLLLNGAEEGFELVAGLGLRHAAVLVPSFTEPVSLLRRSGARVTEVVGTAPWRLVDVCADIPADADLVVVGNPTNPTSVSHRAGDVLSLRSGGRLLVVDEAFADLTGESVADYRHDDLVVLRSVTKTFGLAGLRAGYLLAAPAVITKLTKRRRAWPVDSPTMVALRACASPQGQAYAAEQAAIVAVERAYLCGCLRAAGFTLPVPPAAPFVLARHAAASAIRAGLARRGFAVRSAENFTGLSAQYLRFAVRERSVVDDLSQALDSVMKEIA</sequence>
<dbReference type="PANTHER" id="PTHR42885:SF1">
    <property type="entry name" value="THREONINE-PHOSPHATE DECARBOXYLASE"/>
    <property type="match status" value="1"/>
</dbReference>
<dbReference type="Proteomes" id="UP001501035">
    <property type="component" value="Unassembled WGS sequence"/>
</dbReference>
<accession>A0ABP6L7S9</accession>
<dbReference type="PROSITE" id="PS00105">
    <property type="entry name" value="AA_TRANSFER_CLASS_1"/>
    <property type="match status" value="1"/>
</dbReference>
<dbReference type="InterPro" id="IPR015421">
    <property type="entry name" value="PyrdxlP-dep_Trfase_major"/>
</dbReference>
<evidence type="ECO:0000256" key="2">
    <source>
        <dbReference type="ARBA" id="ARBA00022898"/>
    </source>
</evidence>
<dbReference type="SUPFAM" id="SSF53383">
    <property type="entry name" value="PLP-dependent transferases"/>
    <property type="match status" value="1"/>
</dbReference>
<dbReference type="NCBIfam" id="NF005915">
    <property type="entry name" value="PRK07908.1"/>
    <property type="match status" value="1"/>
</dbReference>
<keyword evidence="3" id="KW-0032">Aminotransferase</keyword>
<dbReference type="PANTHER" id="PTHR42885">
    <property type="entry name" value="HISTIDINOL-PHOSPHATE AMINOTRANSFERASE-RELATED"/>
    <property type="match status" value="1"/>
</dbReference>